<dbReference type="InterPro" id="IPR004570">
    <property type="entry name" value="Phosphatidylglycerol_P_synth"/>
</dbReference>
<keyword evidence="5 13" id="KW-0812">Transmembrane</keyword>
<comment type="caution">
    <text evidence="14">The sequence shown here is derived from an EMBL/GenBank/DDBJ whole genome shotgun (WGS) entry which is preliminary data.</text>
</comment>
<gene>
    <name evidence="14" type="primary">pgsA</name>
    <name evidence="14" type="ORF">GCM10012275_06350</name>
</gene>
<reference evidence="14" key="1">
    <citation type="journal article" date="2014" name="Int. J. Syst. Evol. Microbiol.">
        <title>Complete genome sequence of Corynebacterium casei LMG S-19264T (=DSM 44701T), isolated from a smear-ripened cheese.</title>
        <authorList>
            <consortium name="US DOE Joint Genome Institute (JGI-PGF)"/>
            <person name="Walter F."/>
            <person name="Albersmeier A."/>
            <person name="Kalinowski J."/>
            <person name="Ruckert C."/>
        </authorList>
    </citation>
    <scope>NUCLEOTIDE SEQUENCE</scope>
    <source>
        <strain evidence="14">CGMCC 4.5737</strain>
    </source>
</reference>
<feature type="transmembrane region" description="Helical" evidence="13">
    <location>
        <begin position="25"/>
        <end position="49"/>
    </location>
</feature>
<dbReference type="InterPro" id="IPR050324">
    <property type="entry name" value="CDP-alcohol_PTase-I"/>
</dbReference>
<dbReference type="PANTHER" id="PTHR14269">
    <property type="entry name" value="CDP-DIACYLGLYCEROL--GLYCEROL-3-PHOSPHATE 3-PHOSPHATIDYLTRANSFERASE-RELATED"/>
    <property type="match status" value="1"/>
</dbReference>
<organism evidence="14 15">
    <name type="scientific">Longimycelium tulufanense</name>
    <dbReference type="NCBI Taxonomy" id="907463"/>
    <lineage>
        <taxon>Bacteria</taxon>
        <taxon>Bacillati</taxon>
        <taxon>Actinomycetota</taxon>
        <taxon>Actinomycetes</taxon>
        <taxon>Pseudonocardiales</taxon>
        <taxon>Pseudonocardiaceae</taxon>
        <taxon>Longimycelium</taxon>
    </lineage>
</organism>
<comment type="similarity">
    <text evidence="2 12">Belongs to the CDP-alcohol phosphatidyltransferase class-I family.</text>
</comment>
<accession>A0A8J3C674</accession>
<dbReference type="InterPro" id="IPR043130">
    <property type="entry name" value="CDP-OH_PTrfase_TM_dom"/>
</dbReference>
<evidence type="ECO:0000256" key="5">
    <source>
        <dbReference type="ARBA" id="ARBA00022692"/>
    </source>
</evidence>
<keyword evidence="3" id="KW-0444">Lipid biosynthesis</keyword>
<dbReference type="Proteomes" id="UP000637578">
    <property type="component" value="Unassembled WGS sequence"/>
</dbReference>
<keyword evidence="8 13" id="KW-0472">Membrane</keyword>
<evidence type="ECO:0000256" key="11">
    <source>
        <dbReference type="NCBIfam" id="TIGR00560"/>
    </source>
</evidence>
<evidence type="ECO:0000256" key="1">
    <source>
        <dbReference type="ARBA" id="ARBA00004141"/>
    </source>
</evidence>
<evidence type="ECO:0000256" key="8">
    <source>
        <dbReference type="ARBA" id="ARBA00023136"/>
    </source>
</evidence>
<evidence type="ECO:0000256" key="6">
    <source>
        <dbReference type="ARBA" id="ARBA00022989"/>
    </source>
</evidence>
<feature type="transmembrane region" description="Helical" evidence="13">
    <location>
        <begin position="114"/>
        <end position="136"/>
    </location>
</feature>
<evidence type="ECO:0000256" key="2">
    <source>
        <dbReference type="ARBA" id="ARBA00010441"/>
    </source>
</evidence>
<keyword evidence="6 13" id="KW-1133">Transmembrane helix</keyword>
<keyword evidence="10" id="KW-1208">Phospholipid metabolism</keyword>
<keyword evidence="4 12" id="KW-0808">Transferase</keyword>
<dbReference type="InterPro" id="IPR000462">
    <property type="entry name" value="CDP-OH_P_trans"/>
</dbReference>
<keyword evidence="15" id="KW-1185">Reference proteome</keyword>
<name>A0A8J3C674_9PSEU</name>
<evidence type="ECO:0000256" key="7">
    <source>
        <dbReference type="ARBA" id="ARBA00023098"/>
    </source>
</evidence>
<evidence type="ECO:0000256" key="12">
    <source>
        <dbReference type="RuleBase" id="RU003750"/>
    </source>
</evidence>
<dbReference type="EC" id="2.7.8.5" evidence="11"/>
<protein>
    <recommendedName>
        <fullName evidence="11">CDP-diacylglycerol--glycerol-3-phosphate 3-phosphatidyltransferase</fullName>
        <ecNumber evidence="11">2.7.8.5</ecNumber>
    </recommendedName>
</protein>
<dbReference type="EMBL" id="BMMK01000002">
    <property type="protein sequence ID" value="GGM38049.1"/>
    <property type="molecule type" value="Genomic_DNA"/>
</dbReference>
<dbReference type="Gene3D" id="1.20.120.1760">
    <property type="match status" value="1"/>
</dbReference>
<dbReference type="GO" id="GO:0046474">
    <property type="term" value="P:glycerophospholipid biosynthetic process"/>
    <property type="evidence" value="ECO:0007669"/>
    <property type="project" value="TreeGrafter"/>
</dbReference>
<dbReference type="PANTHER" id="PTHR14269:SF52">
    <property type="entry name" value="PHOSPHATIDYLGLYCEROPHOSPHATE SYNTHASE-RELATED"/>
    <property type="match status" value="1"/>
</dbReference>
<dbReference type="PROSITE" id="PS00379">
    <property type="entry name" value="CDP_ALCOHOL_P_TRANSF"/>
    <property type="match status" value="1"/>
</dbReference>
<dbReference type="GO" id="GO:0008444">
    <property type="term" value="F:CDP-diacylglycerol-glycerol-3-phosphate 3-phosphatidyltransferase activity"/>
    <property type="evidence" value="ECO:0007669"/>
    <property type="project" value="UniProtKB-UniRule"/>
</dbReference>
<keyword evidence="9" id="KW-0594">Phospholipid biosynthesis</keyword>
<sequence>MSESAARGSGHPVGGRSAVRRPAPLLNIANVLTLTRLLLVPVFLLTLFAEGGHDPVWRLIASGVFALAAITDRFDGDLARRHGLITDFGKVADPIADKALTGSALVGLSLLGDLPWWVTLVIAVREIGVTLLRFWVIRYGVIPASRGGKAKTLAQVVAIGLYVLPLPSVLMPVAVTAMGVAVVLTAVTGIDYVVQAVRLRARGRQARTGA</sequence>
<keyword evidence="7" id="KW-0443">Lipid metabolism</keyword>
<evidence type="ECO:0000313" key="15">
    <source>
        <dbReference type="Proteomes" id="UP000637578"/>
    </source>
</evidence>
<feature type="transmembrane region" description="Helical" evidence="13">
    <location>
        <begin position="170"/>
        <end position="194"/>
    </location>
</feature>
<evidence type="ECO:0000256" key="10">
    <source>
        <dbReference type="ARBA" id="ARBA00023264"/>
    </source>
</evidence>
<dbReference type="GO" id="GO:0016020">
    <property type="term" value="C:membrane"/>
    <property type="evidence" value="ECO:0007669"/>
    <property type="project" value="UniProtKB-SubCell"/>
</dbReference>
<proteinExistence type="inferred from homology"/>
<evidence type="ECO:0000256" key="13">
    <source>
        <dbReference type="SAM" id="Phobius"/>
    </source>
</evidence>
<dbReference type="RefSeq" id="WP_189053653.1">
    <property type="nucleotide sequence ID" value="NZ_BMMK01000002.1"/>
</dbReference>
<comment type="subcellular location">
    <subcellularLocation>
        <location evidence="1">Membrane</location>
        <topology evidence="1">Multi-pass membrane protein</topology>
    </subcellularLocation>
</comment>
<dbReference type="UniPathway" id="UPA00085"/>
<evidence type="ECO:0000256" key="9">
    <source>
        <dbReference type="ARBA" id="ARBA00023209"/>
    </source>
</evidence>
<dbReference type="AlphaFoldDB" id="A0A8J3C674"/>
<evidence type="ECO:0000256" key="4">
    <source>
        <dbReference type="ARBA" id="ARBA00022679"/>
    </source>
</evidence>
<evidence type="ECO:0000256" key="3">
    <source>
        <dbReference type="ARBA" id="ARBA00022516"/>
    </source>
</evidence>
<reference evidence="14" key="2">
    <citation type="submission" date="2020-09" db="EMBL/GenBank/DDBJ databases">
        <authorList>
            <person name="Sun Q."/>
            <person name="Zhou Y."/>
        </authorList>
    </citation>
    <scope>NUCLEOTIDE SEQUENCE</scope>
    <source>
        <strain evidence="14">CGMCC 4.5737</strain>
    </source>
</reference>
<dbReference type="NCBIfam" id="TIGR00560">
    <property type="entry name" value="pgsA"/>
    <property type="match status" value="1"/>
</dbReference>
<evidence type="ECO:0000313" key="14">
    <source>
        <dbReference type="EMBL" id="GGM38049.1"/>
    </source>
</evidence>
<dbReference type="Pfam" id="PF01066">
    <property type="entry name" value="CDP-OH_P_transf"/>
    <property type="match status" value="1"/>
</dbReference>
<dbReference type="InterPro" id="IPR048254">
    <property type="entry name" value="CDP_ALCOHOL_P_TRANSF_CS"/>
</dbReference>
<dbReference type="PIRSF" id="PIRSF000847">
    <property type="entry name" value="Phos_ph_gly_syn"/>
    <property type="match status" value="1"/>
</dbReference>